<dbReference type="RefSeq" id="WP_203788201.1">
    <property type="nucleotide sequence ID" value="NZ_AP024354.1"/>
</dbReference>
<evidence type="ECO:0000313" key="3">
    <source>
        <dbReference type="EMBL" id="GIZ92437.1"/>
    </source>
</evidence>
<feature type="signal peptide" evidence="1">
    <location>
        <begin position="1"/>
        <end position="25"/>
    </location>
</feature>
<accession>A0AA37FK19</accession>
<evidence type="ECO:0000313" key="4">
    <source>
        <dbReference type="Proteomes" id="UP000887212"/>
    </source>
</evidence>
<dbReference type="Proteomes" id="UP000887212">
    <property type="component" value="Unassembled WGS sequence"/>
</dbReference>
<proteinExistence type="predicted"/>
<comment type="caution">
    <text evidence="2">The sequence shown here is derived from an EMBL/GenBank/DDBJ whole genome shotgun (WGS) entry which is preliminary data.</text>
</comment>
<dbReference type="AlphaFoldDB" id="A0AA37FK19"/>
<sequence>MKSQSALRVISIVLAAALLPGCASELTSEQVLNRDSGRVIPGQLLTAPIKRKAAVGEEMLTAGEYALTSRKIARKIAVMQDSASADIKHKLRTFNFHLASATLTSEGTIKSGHLYKYPRGFATTSNEPAYGGLVAPYDTPELATKIYWNWAANASSSYYTADLDHPIKLSTSEVEEEMSNSAGYQAPLQVLIYSGVSAGQIRFVYKEFTSGGRTKPDFTQDVVLDYQEGEEYAFKSARFVINKAGPAFIEFTVITGL</sequence>
<dbReference type="EMBL" id="BPMT01000004">
    <property type="protein sequence ID" value="GIZ92437.1"/>
    <property type="molecule type" value="Genomic_DNA"/>
</dbReference>
<evidence type="ECO:0008006" key="6">
    <source>
        <dbReference type="Google" id="ProtNLM"/>
    </source>
</evidence>
<gene>
    <name evidence="2" type="ORF">KAM435_14240</name>
    <name evidence="3" type="ORF">KAM436_14050</name>
</gene>
<organism evidence="2 4">
    <name type="scientific">Aquipseudomonas alcaligenes</name>
    <name type="common">Pseudomonas alcaligenes</name>
    <dbReference type="NCBI Taxonomy" id="43263"/>
    <lineage>
        <taxon>Bacteria</taxon>
        <taxon>Pseudomonadati</taxon>
        <taxon>Pseudomonadota</taxon>
        <taxon>Gammaproteobacteria</taxon>
        <taxon>Pseudomonadales</taxon>
        <taxon>Pseudomonadaceae</taxon>
        <taxon>Aquipseudomonas</taxon>
    </lineage>
</organism>
<reference evidence="2 5" key="1">
    <citation type="submission" date="2021-07" db="EMBL/GenBank/DDBJ databases">
        <title>Whole genome sequencing of carbapenem-resistant Pseudomonas spp. isolated in Japan.</title>
        <authorList>
            <person name="Suzuki M."/>
            <person name="Maehana S."/>
            <person name="Kitasato H."/>
        </authorList>
    </citation>
    <scope>NUCLEOTIDE SEQUENCE</scope>
    <source>
        <strain evidence="2">KAM435</strain>
        <strain evidence="3 5">KAM436</strain>
    </source>
</reference>
<evidence type="ECO:0000256" key="1">
    <source>
        <dbReference type="SAM" id="SignalP"/>
    </source>
</evidence>
<dbReference type="Proteomes" id="UP000887228">
    <property type="component" value="Unassembled WGS sequence"/>
</dbReference>
<keyword evidence="1" id="KW-0732">Signal</keyword>
<protein>
    <recommendedName>
        <fullName evidence="6">Lipoprotein</fullName>
    </recommendedName>
</protein>
<evidence type="ECO:0000313" key="2">
    <source>
        <dbReference type="EMBL" id="GIZ88097.1"/>
    </source>
</evidence>
<dbReference type="EMBL" id="BPMS01000004">
    <property type="protein sequence ID" value="GIZ88097.1"/>
    <property type="molecule type" value="Genomic_DNA"/>
</dbReference>
<name>A0AA37FK19_AQUAC</name>
<feature type="chain" id="PRO_5041401022" description="Lipoprotein" evidence="1">
    <location>
        <begin position="26"/>
        <end position="257"/>
    </location>
</feature>
<evidence type="ECO:0000313" key="5">
    <source>
        <dbReference type="Proteomes" id="UP000887228"/>
    </source>
</evidence>